<name>A0A0P1EP58_9RHOB</name>
<keyword evidence="3" id="KW-0238">DNA-binding</keyword>
<evidence type="ECO:0000256" key="2">
    <source>
        <dbReference type="ARBA" id="ARBA00023015"/>
    </source>
</evidence>
<dbReference type="InterPro" id="IPR036390">
    <property type="entry name" value="WH_DNA-bd_sf"/>
</dbReference>
<feature type="domain" description="HTH lysR-type" evidence="5">
    <location>
        <begin position="4"/>
        <end position="61"/>
    </location>
</feature>
<dbReference type="OrthoDB" id="9811588at2"/>
<dbReference type="SUPFAM" id="SSF46785">
    <property type="entry name" value="Winged helix' DNA-binding domain"/>
    <property type="match status" value="1"/>
</dbReference>
<dbReference type="SUPFAM" id="SSF53850">
    <property type="entry name" value="Periplasmic binding protein-like II"/>
    <property type="match status" value="1"/>
</dbReference>
<proteinExistence type="inferred from homology"/>
<dbReference type="Gene3D" id="3.40.190.290">
    <property type="match status" value="1"/>
</dbReference>
<dbReference type="GO" id="GO:0000976">
    <property type="term" value="F:transcription cis-regulatory region binding"/>
    <property type="evidence" value="ECO:0007669"/>
    <property type="project" value="TreeGrafter"/>
</dbReference>
<keyword evidence="2" id="KW-0805">Transcription regulation</keyword>
<dbReference type="Gene3D" id="1.10.10.10">
    <property type="entry name" value="Winged helix-like DNA-binding domain superfamily/Winged helix DNA-binding domain"/>
    <property type="match status" value="1"/>
</dbReference>
<dbReference type="RefSeq" id="WP_058239266.1">
    <property type="nucleotide sequence ID" value="NZ_CYPW01000011.1"/>
</dbReference>
<dbReference type="InterPro" id="IPR005119">
    <property type="entry name" value="LysR_subst-bd"/>
</dbReference>
<dbReference type="CDD" id="cd05466">
    <property type="entry name" value="PBP2_LTTR_substrate"/>
    <property type="match status" value="1"/>
</dbReference>
<dbReference type="GO" id="GO:0003700">
    <property type="term" value="F:DNA-binding transcription factor activity"/>
    <property type="evidence" value="ECO:0007669"/>
    <property type="project" value="InterPro"/>
</dbReference>
<dbReference type="PROSITE" id="PS50931">
    <property type="entry name" value="HTH_LYSR"/>
    <property type="match status" value="1"/>
</dbReference>
<dbReference type="AlphaFoldDB" id="A0A0P1EP58"/>
<dbReference type="EMBL" id="CYPW01000011">
    <property type="protein sequence ID" value="CUH52034.1"/>
    <property type="molecule type" value="Genomic_DNA"/>
</dbReference>
<evidence type="ECO:0000256" key="4">
    <source>
        <dbReference type="ARBA" id="ARBA00023163"/>
    </source>
</evidence>
<gene>
    <name evidence="6" type="primary">cmpR_2</name>
    <name evidence="6" type="ORF">SHM7688_01474</name>
</gene>
<sequence length="310" mass="34056">MAQITFKQLEAFTAVADLGSFRRAADRLHTTQPNISTRIAALESQLGHVVMIRDAGSVRLTPMGEALLKEARNVLRAMDRFLLTAEDDGLFDGTLRIGVTEMIVHSWLGAFFTALKARFPNIDVDLTVDVSANLSRALAERRLDLVLQNGPFERKTSGAENLGPLPMLWVASPRLELGTHVLSLRDLARHPILTHARGTIPYNQMQDHFAAAPEISVRHVSSSNLAACLQMTRDGLGVACLPEAMLRDDLLNGTLRPLRYLWVPDALVFSARFDAETCPSFVRSAAQIAQNVAQTHAEAAILHKSADHLL</sequence>
<dbReference type="FunFam" id="1.10.10.10:FF:000001">
    <property type="entry name" value="LysR family transcriptional regulator"/>
    <property type="match status" value="1"/>
</dbReference>
<dbReference type="Pfam" id="PF00126">
    <property type="entry name" value="HTH_1"/>
    <property type="match status" value="1"/>
</dbReference>
<accession>A0A0P1EP58</accession>
<protein>
    <submittedName>
        <fullName evidence="6">HTH-type transcriptional activator CmpR</fullName>
    </submittedName>
</protein>
<reference evidence="6 7" key="1">
    <citation type="submission" date="2015-09" db="EMBL/GenBank/DDBJ databases">
        <authorList>
            <consortium name="Swine Surveillance"/>
        </authorList>
    </citation>
    <scope>NUCLEOTIDE SEQUENCE [LARGE SCALE GENOMIC DNA]</scope>
    <source>
        <strain evidence="6 7">CECT 7688</strain>
    </source>
</reference>
<evidence type="ECO:0000256" key="3">
    <source>
        <dbReference type="ARBA" id="ARBA00023125"/>
    </source>
</evidence>
<evidence type="ECO:0000313" key="6">
    <source>
        <dbReference type="EMBL" id="CUH52034.1"/>
    </source>
</evidence>
<dbReference type="InterPro" id="IPR036388">
    <property type="entry name" value="WH-like_DNA-bd_sf"/>
</dbReference>
<dbReference type="InterPro" id="IPR000847">
    <property type="entry name" value="LysR_HTH_N"/>
</dbReference>
<dbReference type="PANTHER" id="PTHR30126">
    <property type="entry name" value="HTH-TYPE TRANSCRIPTIONAL REGULATOR"/>
    <property type="match status" value="1"/>
</dbReference>
<dbReference type="PRINTS" id="PR00039">
    <property type="entry name" value="HTHLYSR"/>
</dbReference>
<dbReference type="PANTHER" id="PTHR30126:SF77">
    <property type="entry name" value="TRANSCRIPTIONAL REGULATORY PROTEIN"/>
    <property type="match status" value="1"/>
</dbReference>
<evidence type="ECO:0000256" key="1">
    <source>
        <dbReference type="ARBA" id="ARBA00009437"/>
    </source>
</evidence>
<comment type="similarity">
    <text evidence="1">Belongs to the LysR transcriptional regulatory family.</text>
</comment>
<dbReference type="STRING" id="321267.SHM7688_01474"/>
<evidence type="ECO:0000259" key="5">
    <source>
        <dbReference type="PROSITE" id="PS50931"/>
    </source>
</evidence>
<keyword evidence="4" id="KW-0804">Transcription</keyword>
<organism evidence="6 7">
    <name type="scientific">Shimia marina</name>
    <dbReference type="NCBI Taxonomy" id="321267"/>
    <lineage>
        <taxon>Bacteria</taxon>
        <taxon>Pseudomonadati</taxon>
        <taxon>Pseudomonadota</taxon>
        <taxon>Alphaproteobacteria</taxon>
        <taxon>Rhodobacterales</taxon>
        <taxon>Roseobacteraceae</taxon>
    </lineage>
</organism>
<dbReference type="Proteomes" id="UP000054823">
    <property type="component" value="Unassembled WGS sequence"/>
</dbReference>
<dbReference type="Pfam" id="PF03466">
    <property type="entry name" value="LysR_substrate"/>
    <property type="match status" value="1"/>
</dbReference>
<evidence type="ECO:0000313" key="7">
    <source>
        <dbReference type="Proteomes" id="UP000054823"/>
    </source>
</evidence>
<keyword evidence="7" id="KW-1185">Reference proteome</keyword>